<keyword evidence="3" id="KW-1185">Reference proteome</keyword>
<accession>A0ABY9IYV6</accession>
<dbReference type="RefSeq" id="WP_236065878.1">
    <property type="nucleotide sequence ID" value="NZ_CP120988.1"/>
</dbReference>
<evidence type="ECO:0000256" key="1">
    <source>
        <dbReference type="SAM" id="SignalP"/>
    </source>
</evidence>
<sequence>MSVPHHSTPASSRRNLLRASGLAGLVVAGSAVATGPAQAAPDRTGNVLRLDTVTALRALNTKPLTDGTQVIVAGYRTPGDGGTMALHWDKKSTAPHNGGTVIAPATTTKPGRWHQLHTGTLDFRTFGHFDAGTPADNALDAMVNDPAVHRIEAHTDLLFTERHLFDRSNIELDFGGHHIRTENIEKNTHDNPFGAVLSFRGTVTDTTVEHSLSAAMPDLSDLFEVGDASKFAVGQWWAVEINALAGKYEKEIQRLVQVTDVVDPAHIRVNYQIGWDLAAGRTLTWTRVEPVDRAHVRNMVFEGWGEDEMTGSHPVAYEYAVRCDVSGIEAVGTFWPVVMRRWCTYYRTEQCSLTNPKSVTYGGAGYLTQQIYCLYGHVEDCHTSNARHLNDFTASAYCYVTNCHGDGDDEGPFVTHGQFEHDLVYTGNSGLMTFANSGAAWGGRAKRITVRRHACSWFVARVKITDLTLEDVLVIGKESLAGSGMLWVNADGVQMRGCTATGPLIVSRASDLSARPNVIADSSFVFAAGAEVTQSGVTVPLTLQRSTLKGVDGAVFNGTGPLVLDQCALTGSKDTAPVSLAHADISVLGGELRDTGLKLTSAKDQRLRIDGTRLSGTNKDGALLARTGSGRTVDWQLSGLDSAAPEGTAHVLVTEGTNRYRATGSTFTGGRLELRPAAFGGSSHLLHTGCVEDGTERTALPDEGDRVAHTAATLRF</sequence>
<dbReference type="InterPro" id="IPR006311">
    <property type="entry name" value="TAT_signal"/>
</dbReference>
<feature type="signal peptide" evidence="1">
    <location>
        <begin position="1"/>
        <end position="39"/>
    </location>
</feature>
<reference evidence="2 3" key="1">
    <citation type="submission" date="2023-03" db="EMBL/GenBank/DDBJ databases">
        <title>Isolation and description of six Streptomyces strains from soil environments, able to metabolize different microbial glucans.</title>
        <authorList>
            <person name="Widen T."/>
            <person name="Larsbrink J."/>
        </authorList>
    </citation>
    <scope>NUCLEOTIDE SEQUENCE [LARGE SCALE GENOMIC DNA]</scope>
    <source>
        <strain evidence="2 3">Alt2</strain>
    </source>
</reference>
<keyword evidence="1" id="KW-0732">Signal</keyword>
<proteinExistence type="predicted"/>
<protein>
    <submittedName>
        <fullName evidence="2">Peptidase C14</fullName>
    </submittedName>
</protein>
<dbReference type="PROSITE" id="PS51318">
    <property type="entry name" value="TAT"/>
    <property type="match status" value="1"/>
</dbReference>
<dbReference type="EMBL" id="CP120988">
    <property type="protein sequence ID" value="WLQ60175.1"/>
    <property type="molecule type" value="Genomic_DNA"/>
</dbReference>
<organism evidence="2 3">
    <name type="scientific">Streptomyces poriferorum</name>
    <dbReference type="NCBI Taxonomy" id="2798799"/>
    <lineage>
        <taxon>Bacteria</taxon>
        <taxon>Bacillati</taxon>
        <taxon>Actinomycetota</taxon>
        <taxon>Actinomycetes</taxon>
        <taxon>Kitasatosporales</taxon>
        <taxon>Streptomycetaceae</taxon>
        <taxon>Streptomyces</taxon>
    </lineage>
</organism>
<gene>
    <name evidence="2" type="ORF">P8A19_34285</name>
</gene>
<feature type="chain" id="PRO_5047156105" evidence="1">
    <location>
        <begin position="40"/>
        <end position="716"/>
    </location>
</feature>
<dbReference type="Proteomes" id="UP001235744">
    <property type="component" value="Chromosome"/>
</dbReference>
<evidence type="ECO:0000313" key="3">
    <source>
        <dbReference type="Proteomes" id="UP001235744"/>
    </source>
</evidence>
<name>A0ABY9IYV6_9ACTN</name>
<evidence type="ECO:0000313" key="2">
    <source>
        <dbReference type="EMBL" id="WLQ60175.1"/>
    </source>
</evidence>